<dbReference type="PANTHER" id="PTHR30466">
    <property type="entry name" value="FLAVIN REDUCTASE"/>
    <property type="match status" value="1"/>
</dbReference>
<evidence type="ECO:0000313" key="3">
    <source>
        <dbReference type="EMBL" id="QTC92397.1"/>
    </source>
</evidence>
<evidence type="ECO:0000313" key="4">
    <source>
        <dbReference type="Proteomes" id="UP000663918"/>
    </source>
</evidence>
<keyword evidence="4" id="KW-1185">Reference proteome</keyword>
<evidence type="ECO:0000256" key="1">
    <source>
        <dbReference type="ARBA" id="ARBA00023002"/>
    </source>
</evidence>
<dbReference type="AlphaFoldDB" id="A0A975GWB1"/>
<proteinExistence type="predicted"/>
<dbReference type="KEGG" id="bgoe:IFJ75_05810"/>
<protein>
    <submittedName>
        <fullName evidence="3">Flavin reductase family protein</fullName>
    </submittedName>
</protein>
<name>A0A975GWB1_9CAUL</name>
<feature type="domain" description="Flavin reductase like" evidence="2">
    <location>
        <begin position="21"/>
        <end position="168"/>
    </location>
</feature>
<organism evidence="3 4">
    <name type="scientific">Brevundimonas goettingensis</name>
    <dbReference type="NCBI Taxonomy" id="2774190"/>
    <lineage>
        <taxon>Bacteria</taxon>
        <taxon>Pseudomonadati</taxon>
        <taxon>Pseudomonadota</taxon>
        <taxon>Alphaproteobacteria</taxon>
        <taxon>Caulobacterales</taxon>
        <taxon>Caulobacteraceae</taxon>
        <taxon>Brevundimonas</taxon>
    </lineage>
</organism>
<dbReference type="GO" id="GO:0010181">
    <property type="term" value="F:FMN binding"/>
    <property type="evidence" value="ECO:0007669"/>
    <property type="project" value="InterPro"/>
</dbReference>
<sequence length="174" mass="18643">MTLEPLPDDLARDTAAYRRALGAFATGVCVVTADSPAGPLGITVNSFTSVSLTPRLVLWCLDERSDRWPVFAAAERFAIHVLPSTDKPLASRFAKGVSLLGEGEFVRPADDGAPCLPEALVRFECSTHDRIQMGDHLIIVGKVEAFHDAGGPESGLEALTFFRGRYGAASEPTE</sequence>
<dbReference type="Gene3D" id="2.30.110.10">
    <property type="entry name" value="Electron Transport, Fmn-binding Protein, Chain A"/>
    <property type="match status" value="1"/>
</dbReference>
<dbReference type="InterPro" id="IPR002563">
    <property type="entry name" value="Flavin_Rdtase-like_dom"/>
</dbReference>
<dbReference type="PANTHER" id="PTHR30466:SF1">
    <property type="entry name" value="FMN REDUCTASE (NADH) RUTF"/>
    <property type="match status" value="1"/>
</dbReference>
<dbReference type="GO" id="GO:0042602">
    <property type="term" value="F:riboflavin reductase (NADPH) activity"/>
    <property type="evidence" value="ECO:0007669"/>
    <property type="project" value="TreeGrafter"/>
</dbReference>
<dbReference type="Proteomes" id="UP000663918">
    <property type="component" value="Chromosome"/>
</dbReference>
<dbReference type="InterPro" id="IPR012349">
    <property type="entry name" value="Split_barrel_FMN-bd"/>
</dbReference>
<accession>A0A975GWB1</accession>
<evidence type="ECO:0000259" key="2">
    <source>
        <dbReference type="SMART" id="SM00903"/>
    </source>
</evidence>
<dbReference type="SUPFAM" id="SSF50475">
    <property type="entry name" value="FMN-binding split barrel"/>
    <property type="match status" value="1"/>
</dbReference>
<gene>
    <name evidence="3" type="ORF">IFJ75_05810</name>
</gene>
<keyword evidence="1" id="KW-0560">Oxidoreductase</keyword>
<dbReference type="SMART" id="SM00903">
    <property type="entry name" value="Flavin_Reduct"/>
    <property type="match status" value="1"/>
</dbReference>
<dbReference type="RefSeq" id="WP_207931679.1">
    <property type="nucleotide sequence ID" value="NZ_CP062222.1"/>
</dbReference>
<dbReference type="InterPro" id="IPR050268">
    <property type="entry name" value="NADH-dep_flavin_reductase"/>
</dbReference>
<dbReference type="EMBL" id="CP062222">
    <property type="protein sequence ID" value="QTC92397.1"/>
    <property type="molecule type" value="Genomic_DNA"/>
</dbReference>
<dbReference type="Pfam" id="PF01613">
    <property type="entry name" value="Flavin_Reduct"/>
    <property type="match status" value="1"/>
</dbReference>
<reference evidence="3" key="1">
    <citation type="submission" date="2020-09" db="EMBL/GenBank/DDBJ databases">
        <title>Brevundimonas sp. LVF2 isolated from a puddle in Goettingen, Germany.</title>
        <authorList>
            <person name="Friedrich I."/>
            <person name="Klassen A."/>
            <person name="Hannes N."/>
            <person name="Schneider D."/>
            <person name="Hertel R."/>
            <person name="Daniel R."/>
        </authorList>
    </citation>
    <scope>NUCLEOTIDE SEQUENCE</scope>
    <source>
        <strain evidence="3">LVF2</strain>
    </source>
</reference>